<keyword evidence="5 11" id="KW-0863">Zinc-finger</keyword>
<keyword evidence="15" id="KW-1185">Reference proteome</keyword>
<proteinExistence type="inferred from homology"/>
<keyword evidence="10" id="KW-0539">Nucleus</keyword>
<reference evidence="14" key="1">
    <citation type="submission" date="2025-08" db="UniProtKB">
        <authorList>
            <consortium name="Ensembl"/>
        </authorList>
    </citation>
    <scope>IDENTIFICATION</scope>
</reference>
<sequence length="229" mass="25976">MQEPEEADITTLLFSQAPVKSEEVKEKPQTSQLHLSHPEENKNHPNLCLQTSDSSETDVSDGDWEETNENQLDSNCSATPAGDARCEDGQKSFVCPECGKCFRRKGNLETHLRTHTGERPFSCPLCSKTFTTKLIMKMHMSVHTGEKPRNSDSDLNRSHSEDKLFSCLFCGKGFLTGGWLTKHISAHTGEEHKNKTKHYIRTVYILELHHSTLQNFYCNKTYSQLLCNP</sequence>
<name>A0A3Q0RIY6_AMPCI</name>
<dbReference type="PANTHER" id="PTHR23235:SF120">
    <property type="entry name" value="KRUPPEL-LIKE FACTOR 15"/>
    <property type="match status" value="1"/>
</dbReference>
<dbReference type="FunFam" id="3.30.160.60:FF:001857">
    <property type="entry name" value="Uncharacterized protein"/>
    <property type="match status" value="1"/>
</dbReference>
<organism evidence="14 15">
    <name type="scientific">Amphilophus citrinellus</name>
    <name type="common">Midas cichlid</name>
    <name type="synonym">Cichlasoma citrinellum</name>
    <dbReference type="NCBI Taxonomy" id="61819"/>
    <lineage>
        <taxon>Eukaryota</taxon>
        <taxon>Metazoa</taxon>
        <taxon>Chordata</taxon>
        <taxon>Craniata</taxon>
        <taxon>Vertebrata</taxon>
        <taxon>Euteleostomi</taxon>
        <taxon>Actinopterygii</taxon>
        <taxon>Neopterygii</taxon>
        <taxon>Teleostei</taxon>
        <taxon>Neoteleostei</taxon>
        <taxon>Acanthomorphata</taxon>
        <taxon>Ovalentaria</taxon>
        <taxon>Cichlomorphae</taxon>
        <taxon>Cichliformes</taxon>
        <taxon>Cichlidae</taxon>
        <taxon>New World cichlids</taxon>
        <taxon>Cichlasomatinae</taxon>
        <taxon>Heroini</taxon>
        <taxon>Amphilophus</taxon>
    </lineage>
</organism>
<evidence type="ECO:0000256" key="10">
    <source>
        <dbReference type="ARBA" id="ARBA00023242"/>
    </source>
</evidence>
<dbReference type="FunFam" id="3.30.160.60:FF:001480">
    <property type="entry name" value="Si:cabz01071911.3"/>
    <property type="match status" value="1"/>
</dbReference>
<keyword evidence="8" id="KW-0238">DNA-binding</keyword>
<keyword evidence="9" id="KW-0804">Transcription</keyword>
<evidence type="ECO:0000256" key="5">
    <source>
        <dbReference type="ARBA" id="ARBA00022771"/>
    </source>
</evidence>
<keyword evidence="4" id="KW-0677">Repeat</keyword>
<keyword evidence="6" id="KW-0862">Zinc</keyword>
<dbReference type="GO" id="GO:0005634">
    <property type="term" value="C:nucleus"/>
    <property type="evidence" value="ECO:0007669"/>
    <property type="project" value="UniProtKB-SubCell"/>
</dbReference>
<evidence type="ECO:0000256" key="1">
    <source>
        <dbReference type="ARBA" id="ARBA00004123"/>
    </source>
</evidence>
<keyword evidence="3" id="KW-0479">Metal-binding</keyword>
<evidence type="ECO:0000313" key="14">
    <source>
        <dbReference type="Ensembl" id="ENSACIP00000008715.1"/>
    </source>
</evidence>
<feature type="domain" description="C2H2-type" evidence="13">
    <location>
        <begin position="93"/>
        <end position="120"/>
    </location>
</feature>
<dbReference type="InterPro" id="IPR036236">
    <property type="entry name" value="Znf_C2H2_sf"/>
</dbReference>
<dbReference type="GO" id="GO:0000978">
    <property type="term" value="F:RNA polymerase II cis-regulatory region sequence-specific DNA binding"/>
    <property type="evidence" value="ECO:0007669"/>
    <property type="project" value="TreeGrafter"/>
</dbReference>
<feature type="compositionally biased region" description="Acidic residues" evidence="12">
    <location>
        <begin position="55"/>
        <end position="68"/>
    </location>
</feature>
<dbReference type="GO" id="GO:0000981">
    <property type="term" value="F:DNA-binding transcription factor activity, RNA polymerase II-specific"/>
    <property type="evidence" value="ECO:0007669"/>
    <property type="project" value="TreeGrafter"/>
</dbReference>
<dbReference type="Pfam" id="PF00096">
    <property type="entry name" value="zf-C2H2"/>
    <property type="match status" value="1"/>
</dbReference>
<dbReference type="SUPFAM" id="SSF57667">
    <property type="entry name" value="beta-beta-alpha zinc fingers"/>
    <property type="match status" value="2"/>
</dbReference>
<evidence type="ECO:0000259" key="13">
    <source>
        <dbReference type="PROSITE" id="PS50157"/>
    </source>
</evidence>
<feature type="compositionally biased region" description="Polar residues" evidence="12">
    <location>
        <begin position="69"/>
        <end position="78"/>
    </location>
</feature>
<evidence type="ECO:0000256" key="11">
    <source>
        <dbReference type="PROSITE-ProRule" id="PRU00042"/>
    </source>
</evidence>
<dbReference type="PROSITE" id="PS00028">
    <property type="entry name" value="ZINC_FINGER_C2H2_1"/>
    <property type="match status" value="3"/>
</dbReference>
<evidence type="ECO:0000256" key="3">
    <source>
        <dbReference type="ARBA" id="ARBA00022723"/>
    </source>
</evidence>
<dbReference type="SMART" id="SM00355">
    <property type="entry name" value="ZnF_C2H2"/>
    <property type="match status" value="3"/>
</dbReference>
<evidence type="ECO:0000256" key="6">
    <source>
        <dbReference type="ARBA" id="ARBA00022833"/>
    </source>
</evidence>
<accession>A0A3Q0RIY6</accession>
<comment type="similarity">
    <text evidence="2">Belongs to the krueppel C2H2-type zinc-finger protein family.</text>
</comment>
<dbReference type="GeneTree" id="ENSGT01150000286918"/>
<evidence type="ECO:0000256" key="4">
    <source>
        <dbReference type="ARBA" id="ARBA00022737"/>
    </source>
</evidence>
<evidence type="ECO:0000256" key="2">
    <source>
        <dbReference type="ARBA" id="ARBA00006991"/>
    </source>
</evidence>
<dbReference type="GO" id="GO:0008270">
    <property type="term" value="F:zinc ion binding"/>
    <property type="evidence" value="ECO:0007669"/>
    <property type="project" value="UniProtKB-KW"/>
</dbReference>
<dbReference type="Gene3D" id="3.30.160.60">
    <property type="entry name" value="Classic Zinc Finger"/>
    <property type="match status" value="3"/>
</dbReference>
<keyword evidence="7" id="KW-0805">Transcription regulation</keyword>
<evidence type="ECO:0000256" key="12">
    <source>
        <dbReference type="SAM" id="MobiDB-lite"/>
    </source>
</evidence>
<feature type="domain" description="C2H2-type" evidence="13">
    <location>
        <begin position="121"/>
        <end position="148"/>
    </location>
</feature>
<reference evidence="14" key="2">
    <citation type="submission" date="2025-09" db="UniProtKB">
        <authorList>
            <consortium name="Ensembl"/>
        </authorList>
    </citation>
    <scope>IDENTIFICATION</scope>
</reference>
<evidence type="ECO:0000256" key="7">
    <source>
        <dbReference type="ARBA" id="ARBA00023015"/>
    </source>
</evidence>
<evidence type="ECO:0000256" key="9">
    <source>
        <dbReference type="ARBA" id="ARBA00023163"/>
    </source>
</evidence>
<dbReference type="STRING" id="61819.ENSACIP00000008715"/>
<dbReference type="PANTHER" id="PTHR23235">
    <property type="entry name" value="KRUEPPEL-LIKE TRANSCRIPTION FACTOR"/>
    <property type="match status" value="1"/>
</dbReference>
<dbReference type="PROSITE" id="PS50157">
    <property type="entry name" value="ZINC_FINGER_C2H2_2"/>
    <property type="match status" value="3"/>
</dbReference>
<dbReference type="OMA" id="WEETNEN"/>
<feature type="region of interest" description="Disordered" evidence="12">
    <location>
        <begin position="1"/>
        <end position="81"/>
    </location>
</feature>
<comment type="subcellular location">
    <subcellularLocation>
        <location evidence="1">Nucleus</location>
    </subcellularLocation>
</comment>
<feature type="domain" description="C2H2-type" evidence="13">
    <location>
        <begin position="165"/>
        <end position="192"/>
    </location>
</feature>
<evidence type="ECO:0000256" key="8">
    <source>
        <dbReference type="ARBA" id="ARBA00023125"/>
    </source>
</evidence>
<dbReference type="Proteomes" id="UP000261340">
    <property type="component" value="Unplaced"/>
</dbReference>
<dbReference type="AlphaFoldDB" id="A0A3Q0RIY6"/>
<dbReference type="Pfam" id="PF12874">
    <property type="entry name" value="zf-met"/>
    <property type="match status" value="1"/>
</dbReference>
<dbReference type="Ensembl" id="ENSACIT00000008975.1">
    <property type="protein sequence ID" value="ENSACIP00000008715.1"/>
    <property type="gene ID" value="ENSACIG00000006826.1"/>
</dbReference>
<protein>
    <recommendedName>
        <fullName evidence="13">C2H2-type domain-containing protein</fullName>
    </recommendedName>
</protein>
<dbReference type="InterPro" id="IPR013087">
    <property type="entry name" value="Znf_C2H2_type"/>
</dbReference>
<evidence type="ECO:0000313" key="15">
    <source>
        <dbReference type="Proteomes" id="UP000261340"/>
    </source>
</evidence>